<dbReference type="GO" id="GO:0044718">
    <property type="term" value="P:siderophore transmembrane transport"/>
    <property type="evidence" value="ECO:0007669"/>
    <property type="project" value="TreeGrafter"/>
</dbReference>
<dbReference type="InterPro" id="IPR039426">
    <property type="entry name" value="TonB-dep_rcpt-like"/>
</dbReference>
<dbReference type="Gene3D" id="3.55.50.30">
    <property type="match status" value="1"/>
</dbReference>
<dbReference type="EMBL" id="CAACYH010000004">
    <property type="protein sequence ID" value="VFB14705.1"/>
    <property type="molecule type" value="Genomic_DNA"/>
</dbReference>
<dbReference type="SMART" id="SM00965">
    <property type="entry name" value="STN"/>
    <property type="match status" value="1"/>
</dbReference>
<keyword evidence="2" id="KW-0732">Signal</keyword>
<proteinExistence type="inferred from homology"/>
<evidence type="ECO:0000313" key="7">
    <source>
        <dbReference type="EMBL" id="VFB14705.1"/>
    </source>
</evidence>
<evidence type="ECO:0000256" key="1">
    <source>
        <dbReference type="ARBA" id="ARBA00022448"/>
    </source>
</evidence>
<organism evidence="7 8">
    <name type="scientific">Prevotella heparinolytica</name>
    <dbReference type="NCBI Taxonomy" id="28113"/>
    <lineage>
        <taxon>Bacteria</taxon>
        <taxon>Pseudomonadati</taxon>
        <taxon>Bacteroidota</taxon>
        <taxon>Bacteroidia</taxon>
        <taxon>Bacteroidales</taxon>
        <taxon>Bacteroidaceae</taxon>
        <taxon>Bacteroides</taxon>
    </lineage>
</organism>
<dbReference type="Gene3D" id="2.170.130.10">
    <property type="entry name" value="TonB-dependent receptor, plug domain"/>
    <property type="match status" value="1"/>
</dbReference>
<name>A0A449I5J7_9BACE</name>
<feature type="domain" description="Secretin/TonB short N-terminal" evidence="6">
    <location>
        <begin position="63"/>
        <end position="114"/>
    </location>
</feature>
<keyword evidence="7" id="KW-0675">Receptor</keyword>
<dbReference type="InterPro" id="IPR037066">
    <property type="entry name" value="Plug_dom_sf"/>
</dbReference>
<dbReference type="Proteomes" id="UP000396835">
    <property type="component" value="Unassembled WGS sequence"/>
</dbReference>
<dbReference type="PANTHER" id="PTHR30069">
    <property type="entry name" value="TONB-DEPENDENT OUTER MEMBRANE RECEPTOR"/>
    <property type="match status" value="1"/>
</dbReference>
<dbReference type="InterPro" id="IPR012910">
    <property type="entry name" value="Plug_dom"/>
</dbReference>
<keyword evidence="4 5" id="KW-0998">Cell outer membrane</keyword>
<evidence type="ECO:0000256" key="3">
    <source>
        <dbReference type="ARBA" id="ARBA00023136"/>
    </source>
</evidence>
<dbReference type="NCBIfam" id="TIGR04057">
    <property type="entry name" value="SusC_RagA_signa"/>
    <property type="match status" value="1"/>
</dbReference>
<protein>
    <submittedName>
        <fullName evidence="7">TonB-dependent outer membrane receptor protein</fullName>
    </submittedName>
</protein>
<dbReference type="PANTHER" id="PTHR30069:SF29">
    <property type="entry name" value="HEMOGLOBIN AND HEMOGLOBIN-HAPTOGLOBIN-BINDING PROTEIN 1-RELATED"/>
    <property type="match status" value="1"/>
</dbReference>
<dbReference type="Pfam" id="PF07660">
    <property type="entry name" value="STN"/>
    <property type="match status" value="1"/>
</dbReference>
<dbReference type="SUPFAM" id="SSF49464">
    <property type="entry name" value="Carboxypeptidase regulatory domain-like"/>
    <property type="match status" value="1"/>
</dbReference>
<dbReference type="SUPFAM" id="SSF56935">
    <property type="entry name" value="Porins"/>
    <property type="match status" value="1"/>
</dbReference>
<dbReference type="InterPro" id="IPR011662">
    <property type="entry name" value="Secretin/TonB_short_N"/>
</dbReference>
<accession>A0A449I5J7</accession>
<evidence type="ECO:0000256" key="4">
    <source>
        <dbReference type="ARBA" id="ARBA00023237"/>
    </source>
</evidence>
<dbReference type="FunFam" id="2.60.40.1120:FF:000003">
    <property type="entry name" value="Outer membrane protein Omp121"/>
    <property type="match status" value="1"/>
</dbReference>
<reference evidence="7 8" key="1">
    <citation type="submission" date="2019-02" db="EMBL/GenBank/DDBJ databases">
        <authorList>
            <consortium name="Pathogen Informatics"/>
        </authorList>
    </citation>
    <scope>NUCLEOTIDE SEQUENCE [LARGE SCALE GENOMIC DNA]</scope>
    <source>
        <strain evidence="7 8">3012STDY7078512</strain>
    </source>
</reference>
<keyword evidence="3 5" id="KW-0472">Membrane</keyword>
<dbReference type="GO" id="GO:0009279">
    <property type="term" value="C:cell outer membrane"/>
    <property type="evidence" value="ECO:0007669"/>
    <property type="project" value="UniProtKB-SubCell"/>
</dbReference>
<dbReference type="Gene3D" id="2.60.40.1120">
    <property type="entry name" value="Carboxypeptidase-like, regulatory domain"/>
    <property type="match status" value="1"/>
</dbReference>
<evidence type="ECO:0000259" key="6">
    <source>
        <dbReference type="SMART" id="SM00965"/>
    </source>
</evidence>
<evidence type="ECO:0000313" key="8">
    <source>
        <dbReference type="Proteomes" id="UP000396835"/>
    </source>
</evidence>
<dbReference type="AlphaFoldDB" id="A0A449I5J7"/>
<sequence>MNNLSISKRKGINIHSFLTFLLLVCLLFSSHYVWSQEKNAITLNVKNETVESIFSQIGKQTGLKFFYDQEVVDTAPRVSINVKNASLQSVLDKITAQTQLYFNRKNNTISVGKQVIVDTSISSHKKVISGRVVDQTGEPVIGASVVVKGTSNGYITDVDGNYMLTDVPEDAVISVSYVGYQTVELKVGNKDLAKIILKEDSELLDEVVVVAYGTQKKINLTGSVTSVSTEDIKDRVQTDVLSAVQGTVPGVTVISRPGQEISVNFRGRGNLGTSAPLYVIDGVVADATFFSNLDPNSIESISFLKDAASASIYGSRAAYGVVLVTTK</sequence>
<keyword evidence="5" id="KW-1134">Transmembrane beta strand</keyword>
<keyword evidence="5" id="KW-0812">Transmembrane</keyword>
<keyword evidence="1 5" id="KW-0813">Transport</keyword>
<gene>
    <name evidence="7" type="ORF">NCTC7812_02268</name>
</gene>
<dbReference type="Pfam" id="PF13715">
    <property type="entry name" value="CarbopepD_reg_2"/>
    <property type="match status" value="1"/>
</dbReference>
<dbReference type="InterPro" id="IPR008969">
    <property type="entry name" value="CarboxyPept-like_regulatory"/>
</dbReference>
<dbReference type="Pfam" id="PF07715">
    <property type="entry name" value="Plug"/>
    <property type="match status" value="1"/>
</dbReference>
<dbReference type="PROSITE" id="PS52016">
    <property type="entry name" value="TONB_DEPENDENT_REC_3"/>
    <property type="match status" value="1"/>
</dbReference>
<evidence type="ECO:0000256" key="5">
    <source>
        <dbReference type="PROSITE-ProRule" id="PRU01360"/>
    </source>
</evidence>
<dbReference type="GO" id="GO:0015344">
    <property type="term" value="F:siderophore uptake transmembrane transporter activity"/>
    <property type="evidence" value="ECO:0007669"/>
    <property type="project" value="TreeGrafter"/>
</dbReference>
<comment type="subcellular location">
    <subcellularLocation>
        <location evidence="5">Cell outer membrane</location>
        <topology evidence="5">Multi-pass membrane protein</topology>
    </subcellularLocation>
</comment>
<evidence type="ECO:0000256" key="2">
    <source>
        <dbReference type="ARBA" id="ARBA00022729"/>
    </source>
</evidence>
<dbReference type="InterPro" id="IPR023997">
    <property type="entry name" value="TonB-dep_OMP_SusC/RagA_CS"/>
</dbReference>
<comment type="similarity">
    <text evidence="5">Belongs to the TonB-dependent receptor family.</text>
</comment>